<evidence type="ECO:0000313" key="6">
    <source>
        <dbReference type="EMBL" id="MEC4175197.1"/>
    </source>
</evidence>
<dbReference type="Gene3D" id="3.90.700.10">
    <property type="entry name" value="Succinate dehydrogenase/fumarate reductase flavoprotein, catalytic domain"/>
    <property type="match status" value="1"/>
</dbReference>
<evidence type="ECO:0000256" key="3">
    <source>
        <dbReference type="ARBA" id="ARBA00022827"/>
    </source>
</evidence>
<evidence type="ECO:0000256" key="2">
    <source>
        <dbReference type="ARBA" id="ARBA00022630"/>
    </source>
</evidence>
<keyword evidence="4" id="KW-0560">Oxidoreductase</keyword>
<dbReference type="Gene3D" id="3.50.50.60">
    <property type="entry name" value="FAD/NAD(P)-binding domain"/>
    <property type="match status" value="2"/>
</dbReference>
<dbReference type="InterPro" id="IPR003953">
    <property type="entry name" value="FAD-dep_OxRdtase_2_FAD-bd"/>
</dbReference>
<dbReference type="SUPFAM" id="SSF56425">
    <property type="entry name" value="Succinate dehydrogenase/fumarate reductase flavoprotein, catalytic domain"/>
    <property type="match status" value="1"/>
</dbReference>
<dbReference type="PANTHER" id="PTHR43400:SF10">
    <property type="entry name" value="3-OXOSTEROID 1-DEHYDROGENASE"/>
    <property type="match status" value="1"/>
</dbReference>
<gene>
    <name evidence="6" type="ORF">VIN30_01890</name>
</gene>
<accession>A0ABU6IFH3</accession>
<evidence type="ECO:0000313" key="7">
    <source>
        <dbReference type="Proteomes" id="UP001349994"/>
    </source>
</evidence>
<dbReference type="InterPro" id="IPR027477">
    <property type="entry name" value="Succ_DH/fumarate_Rdtase_cat_sf"/>
</dbReference>
<dbReference type="InterPro" id="IPR006311">
    <property type="entry name" value="TAT_signal"/>
</dbReference>
<sequence length="525" mass="55678">MEQINRRTFIKGVGLTAGLLGAVGLAGCGASPSLSDTDGSTRSESDDAQNYPIEETLTYDIVVVGGGISGLSAAVEGAQQGARVILIEKQATIGGNSLGAEGPFAVDSPLQKEANVDLTLYEALKNELQFSNYRSNSQIWINYLRQSGDNISWLLENGVKFVDVRPCNAGLQGWHYYDGGGTAAVAAMEQAALSAGVEIMTSTPMVDLISEDDVVTGVIAEQDGAYLAIKGSGVVLASGGTGANVETLSDRTGFDCSNATINCNPGNTGDGLDVAIELGAATRPACIMGDKCVYGFGMFDHISFATTRQPILWVNGHGERFVDEGIVCEDIPSAFNAIFLGQESCYALMDQSTVDAFAQGAAPDSFANYMPDQGAQLPQLQQQIDGAVEGMFGNVFKGETVEALAIAMDFDPNTLEDTIDRYNQWCDKGSDEDFFKKAEYLIPLKTGPFYGFKMDPLVVCAIGGLCTDTQNRVLNDEGDPIPGLYAVGLDGCNLYEETYNMYLGGSANGYCIYSGRNAARSILEA</sequence>
<dbReference type="InterPro" id="IPR036188">
    <property type="entry name" value="FAD/NAD-bd_sf"/>
</dbReference>
<dbReference type="PANTHER" id="PTHR43400">
    <property type="entry name" value="FUMARATE REDUCTASE"/>
    <property type="match status" value="1"/>
</dbReference>
<keyword evidence="3" id="KW-0274">FAD</keyword>
<comment type="caution">
    <text evidence="6">The sequence shown here is derived from an EMBL/GenBank/DDBJ whole genome shotgun (WGS) entry which is preliminary data.</text>
</comment>
<evidence type="ECO:0000259" key="5">
    <source>
        <dbReference type="Pfam" id="PF00890"/>
    </source>
</evidence>
<dbReference type="PROSITE" id="PS51257">
    <property type="entry name" value="PROKAR_LIPOPROTEIN"/>
    <property type="match status" value="1"/>
</dbReference>
<comment type="cofactor">
    <cofactor evidence="1">
        <name>FAD</name>
        <dbReference type="ChEBI" id="CHEBI:57692"/>
    </cofactor>
</comment>
<keyword evidence="2" id="KW-0285">Flavoprotein</keyword>
<dbReference type="Proteomes" id="UP001349994">
    <property type="component" value="Unassembled WGS sequence"/>
</dbReference>
<keyword evidence="7" id="KW-1185">Reference proteome</keyword>
<dbReference type="SUPFAM" id="SSF51905">
    <property type="entry name" value="FAD/NAD(P)-binding domain"/>
    <property type="match status" value="1"/>
</dbReference>
<dbReference type="PROSITE" id="PS51318">
    <property type="entry name" value="TAT"/>
    <property type="match status" value="1"/>
</dbReference>
<name>A0ABU6IFH3_9ACTN</name>
<proteinExistence type="predicted"/>
<evidence type="ECO:0000256" key="4">
    <source>
        <dbReference type="ARBA" id="ARBA00023002"/>
    </source>
</evidence>
<feature type="domain" description="FAD-dependent oxidoreductase 2 FAD-binding" evidence="5">
    <location>
        <begin position="60"/>
        <end position="499"/>
    </location>
</feature>
<dbReference type="RefSeq" id="WP_338208834.1">
    <property type="nucleotide sequence ID" value="NZ_JAYMFF010000002.1"/>
</dbReference>
<organism evidence="6 7">
    <name type="scientific">Adlercreutzia wanghongyangiae</name>
    <dbReference type="NCBI Taxonomy" id="3111451"/>
    <lineage>
        <taxon>Bacteria</taxon>
        <taxon>Bacillati</taxon>
        <taxon>Actinomycetota</taxon>
        <taxon>Coriobacteriia</taxon>
        <taxon>Eggerthellales</taxon>
        <taxon>Eggerthellaceae</taxon>
        <taxon>Adlercreutzia</taxon>
    </lineage>
</organism>
<protein>
    <submittedName>
        <fullName evidence="6">FAD-dependent oxidoreductase</fullName>
    </submittedName>
</protein>
<dbReference type="Pfam" id="PF00890">
    <property type="entry name" value="FAD_binding_2"/>
    <property type="match status" value="1"/>
</dbReference>
<dbReference type="EMBL" id="JAYMFF010000002">
    <property type="protein sequence ID" value="MEC4175197.1"/>
    <property type="molecule type" value="Genomic_DNA"/>
</dbReference>
<dbReference type="InterPro" id="IPR050315">
    <property type="entry name" value="FAD-oxidoreductase_2"/>
</dbReference>
<evidence type="ECO:0000256" key="1">
    <source>
        <dbReference type="ARBA" id="ARBA00001974"/>
    </source>
</evidence>
<reference evidence="6 7" key="1">
    <citation type="submission" date="2024-01" db="EMBL/GenBank/DDBJ databases">
        <title>novel species in genus Adlercreutzia.</title>
        <authorList>
            <person name="Liu X."/>
        </authorList>
    </citation>
    <scope>NUCLEOTIDE SEQUENCE [LARGE SCALE GENOMIC DNA]</scope>
    <source>
        <strain evidence="6 7">R7</strain>
    </source>
</reference>